<proteinExistence type="predicted"/>
<dbReference type="Pfam" id="PF07398">
    <property type="entry name" value="MDMPI_C"/>
    <property type="match status" value="1"/>
</dbReference>
<dbReference type="Gene3D" id="1.20.120.450">
    <property type="entry name" value="dinb family like domain"/>
    <property type="match status" value="1"/>
</dbReference>
<dbReference type="Pfam" id="PF11716">
    <property type="entry name" value="MDMPI_N"/>
    <property type="match status" value="1"/>
</dbReference>
<dbReference type="GO" id="GO:0016853">
    <property type="term" value="F:isomerase activity"/>
    <property type="evidence" value="ECO:0007669"/>
    <property type="project" value="UniProtKB-KW"/>
</dbReference>
<dbReference type="InterPro" id="IPR024344">
    <property type="entry name" value="MDMPI_metal-binding"/>
</dbReference>
<feature type="domain" description="Mycothiol-dependent maleylpyruvate isomerase metal-binding" evidence="2">
    <location>
        <begin position="19"/>
        <end position="155"/>
    </location>
</feature>
<evidence type="ECO:0000313" key="4">
    <source>
        <dbReference type="Proteomes" id="UP000286746"/>
    </source>
</evidence>
<dbReference type="InterPro" id="IPR036527">
    <property type="entry name" value="SCP2_sterol-bd_dom_sf"/>
</dbReference>
<dbReference type="SUPFAM" id="SSF109854">
    <property type="entry name" value="DinB/YfiT-like putative metalloenzymes"/>
    <property type="match status" value="1"/>
</dbReference>
<dbReference type="EMBL" id="BHZD01000001">
    <property type="protein sequence ID" value="GCD46627.1"/>
    <property type="molecule type" value="Genomic_DNA"/>
</dbReference>
<dbReference type="SUPFAM" id="SSF55718">
    <property type="entry name" value="SCP-like"/>
    <property type="match status" value="1"/>
</dbReference>
<feature type="domain" description="MDMPI C-terminal" evidence="1">
    <location>
        <begin position="164"/>
        <end position="254"/>
    </location>
</feature>
<comment type="caution">
    <text evidence="3">The sequence shown here is derived from an EMBL/GenBank/DDBJ whole genome shotgun (WGS) entry which is preliminary data.</text>
</comment>
<dbReference type="Proteomes" id="UP000286746">
    <property type="component" value="Unassembled WGS sequence"/>
</dbReference>
<organism evidence="3 4">
    <name type="scientific">Streptomyces paromomycinus</name>
    <name type="common">Streptomyces rimosus subsp. paromomycinus</name>
    <dbReference type="NCBI Taxonomy" id="92743"/>
    <lineage>
        <taxon>Bacteria</taxon>
        <taxon>Bacillati</taxon>
        <taxon>Actinomycetota</taxon>
        <taxon>Actinomycetes</taxon>
        <taxon>Kitasatosporales</taxon>
        <taxon>Streptomycetaceae</taxon>
        <taxon>Streptomyces</taxon>
    </lineage>
</organism>
<keyword evidence="3" id="KW-0413">Isomerase</keyword>
<evidence type="ECO:0000313" key="3">
    <source>
        <dbReference type="EMBL" id="GCD46627.1"/>
    </source>
</evidence>
<dbReference type="GO" id="GO:0046872">
    <property type="term" value="F:metal ion binding"/>
    <property type="evidence" value="ECO:0007669"/>
    <property type="project" value="InterPro"/>
</dbReference>
<reference evidence="3 4" key="1">
    <citation type="submission" date="2018-11" db="EMBL/GenBank/DDBJ databases">
        <title>Whole genome sequence of Streptomyces paromomycinus NBRC 15454(T).</title>
        <authorList>
            <person name="Komaki H."/>
            <person name="Tamura T."/>
        </authorList>
    </citation>
    <scope>NUCLEOTIDE SEQUENCE [LARGE SCALE GENOMIC DNA]</scope>
    <source>
        <strain evidence="3 4">NBRC 15454</strain>
    </source>
</reference>
<dbReference type="InterPro" id="IPR034660">
    <property type="entry name" value="DinB/YfiT-like"/>
</dbReference>
<accession>A0A401WBD1</accession>
<evidence type="ECO:0000259" key="1">
    <source>
        <dbReference type="Pfam" id="PF07398"/>
    </source>
</evidence>
<sequence>MTDNVPDSTPGFAQDTASVREATDRLLVDVGKLDDEAIGEPSLLPDWTRGHLLAHVARNADALVNLLTWARTGIRTPMYASAEARNADIAEGADRPLAVHLDDLRSSAERFDAAAAALPPTRRQYELEMRNGVLERAARLPFRRLTEVELHRIDLGVGYGIEQLPTAFVDAALAFLTGKKFAGHVDVPAVELRTPDGRRWRTGRTEHTGRVTEDAGDVPYLVVSGAPAELVGWLTGRAKGTGLDTRGGPLPALPPL</sequence>
<keyword evidence="3" id="KW-0670">Pyruvate</keyword>
<dbReference type="NCBIfam" id="TIGR03083">
    <property type="entry name" value="maleylpyruvate isomerase family mycothiol-dependent enzyme"/>
    <property type="match status" value="1"/>
</dbReference>
<protein>
    <submittedName>
        <fullName evidence="3">Maleylpyruvate isomerase</fullName>
    </submittedName>
</protein>
<dbReference type="InterPro" id="IPR017517">
    <property type="entry name" value="Maleyloyr_isom"/>
</dbReference>
<gene>
    <name evidence="3" type="ORF">GKJPGBOP_06378</name>
</gene>
<dbReference type="InterPro" id="IPR010872">
    <property type="entry name" value="MDMPI_C-term_domain"/>
</dbReference>
<keyword evidence="4" id="KW-1185">Reference proteome</keyword>
<dbReference type="AlphaFoldDB" id="A0A401WBD1"/>
<evidence type="ECO:0000259" key="2">
    <source>
        <dbReference type="Pfam" id="PF11716"/>
    </source>
</evidence>
<name>A0A401WBD1_STREY</name>
<dbReference type="RefSeq" id="WP_125056941.1">
    <property type="nucleotide sequence ID" value="NZ_BHZD01000001.1"/>
</dbReference>